<dbReference type="InterPro" id="IPR015421">
    <property type="entry name" value="PyrdxlP-dep_Trfase_major"/>
</dbReference>
<dbReference type="SUPFAM" id="SSF53383">
    <property type="entry name" value="PLP-dependent transferases"/>
    <property type="match status" value="1"/>
</dbReference>
<evidence type="ECO:0000256" key="2">
    <source>
        <dbReference type="ARBA" id="ARBA00009533"/>
    </source>
</evidence>
<comment type="catalytic activity">
    <reaction evidence="6 9">
        <text>L-glutamate + H(+) = 4-aminobutanoate + CO2</text>
        <dbReference type="Rhea" id="RHEA:17785"/>
        <dbReference type="ChEBI" id="CHEBI:15378"/>
        <dbReference type="ChEBI" id="CHEBI:16526"/>
        <dbReference type="ChEBI" id="CHEBI:29985"/>
        <dbReference type="ChEBI" id="CHEBI:59888"/>
        <dbReference type="EC" id="4.1.1.15"/>
    </reaction>
</comment>
<evidence type="ECO:0000256" key="3">
    <source>
        <dbReference type="ARBA" id="ARBA00012421"/>
    </source>
</evidence>
<keyword evidence="4 7" id="KW-0663">Pyridoxal phosphate</keyword>
<dbReference type="InterPro" id="IPR015424">
    <property type="entry name" value="PyrdxlP-dep_Trfase"/>
</dbReference>
<dbReference type="PANTHER" id="PTHR43321:SF3">
    <property type="entry name" value="GLUTAMATE DECARBOXYLASE"/>
    <property type="match status" value="1"/>
</dbReference>
<keyword evidence="5 8" id="KW-0456">Lyase</keyword>
<evidence type="ECO:0000256" key="9">
    <source>
        <dbReference type="RuleBase" id="RU361171"/>
    </source>
</evidence>
<feature type="compositionally biased region" description="Basic and acidic residues" evidence="10">
    <location>
        <begin position="541"/>
        <end position="551"/>
    </location>
</feature>
<dbReference type="Pfam" id="PF00282">
    <property type="entry name" value="Pyridoxal_deC"/>
    <property type="match status" value="1"/>
</dbReference>
<dbReference type="Gene3D" id="3.90.1150.160">
    <property type="match status" value="1"/>
</dbReference>
<feature type="modified residue" description="N6-(pyridoxal phosphate)lysine" evidence="7">
    <location>
        <position position="297"/>
    </location>
</feature>
<reference evidence="11 12" key="1">
    <citation type="submission" date="2018-11" db="EMBL/GenBank/DDBJ databases">
        <title>Genome sequence of Apiotrichum porosum DSM 27194.</title>
        <authorList>
            <person name="Aliyu H."/>
            <person name="Gorte O."/>
            <person name="Ochsenreither K."/>
        </authorList>
    </citation>
    <scope>NUCLEOTIDE SEQUENCE [LARGE SCALE GENOMIC DNA]</scope>
    <source>
        <strain evidence="11 12">DSM 27194</strain>
    </source>
</reference>
<dbReference type="EMBL" id="RSCE01000009">
    <property type="protein sequence ID" value="RSH79848.1"/>
    <property type="molecule type" value="Genomic_DNA"/>
</dbReference>
<dbReference type="NCBIfam" id="TIGR01788">
    <property type="entry name" value="Glu-decarb-GAD"/>
    <property type="match status" value="1"/>
</dbReference>
<comment type="similarity">
    <text evidence="2 8">Belongs to the group II decarboxylase family.</text>
</comment>
<name>A0A427XLZ6_9TREE</name>
<feature type="region of interest" description="Disordered" evidence="10">
    <location>
        <begin position="507"/>
        <end position="557"/>
    </location>
</feature>
<dbReference type="GeneID" id="39594053"/>
<dbReference type="Proteomes" id="UP000279236">
    <property type="component" value="Unassembled WGS sequence"/>
</dbReference>
<dbReference type="RefSeq" id="XP_028474957.1">
    <property type="nucleotide sequence ID" value="XM_028624789.1"/>
</dbReference>
<sequence length="557" mass="62482">MALGHRVDTDKVIEEAQDHAVHKHTVDRVDLHDVAYVSRYEVDLNIPRFDLPKEGVDARVAYQLLHDELSLDGLPQLNLASFVHTWVPPECTQLMMENLNKNLVDQDEYPAAQDIHERCVSMISGLWNAPKDAKPMGTATTGSSEAIMLGGLALKRRWEENRKKAGKSIHEPGPNIIMGANAQVALEKFARYFDVECRLVDVTVKGNYVMDPKDAIKLVDENTIGVFVILGSTYTGAFENVKEMADELDRYEEKTGHYVPIHVDGASGGFVAPFVYPDLEWDFRIPRVQSINASGHKYGMSAVGVGWIIWRSAEFLPSRMIFELHYLGETDFSFNLNFSRPTHPILGQMFNFINLGYEGYRRIMSANLTKSRILSRALEDSGYFTVVSQIHLPKKGAESLSDDDPNKYLQGLPVVGFRFTDEVYKKYPEVKQMWLQNQLRQVSWIVPNYALPPSCDKTEILRVVIRESMSGDLLRKLIQDIINCTETLLYDGGSTVASAQAAAHAKQASASDAAPKRHGHTGLKSGNSNRDTARAHKKGALPHEEIKDNHHSHSHVC</sequence>
<keyword evidence="9" id="KW-0210">Decarboxylase</keyword>
<dbReference type="FunFam" id="4.10.280.50:FF:000001">
    <property type="entry name" value="Glutamate decarboxylase"/>
    <property type="match status" value="1"/>
</dbReference>
<dbReference type="STRING" id="105984.A0A427XLZ6"/>
<accession>A0A427XLZ6</accession>
<proteinExistence type="inferred from homology"/>
<dbReference type="Gene3D" id="3.40.640.10">
    <property type="entry name" value="Type I PLP-dependent aspartate aminotransferase-like (Major domain)"/>
    <property type="match status" value="1"/>
</dbReference>
<evidence type="ECO:0000256" key="7">
    <source>
        <dbReference type="PIRSR" id="PIRSR602129-50"/>
    </source>
</evidence>
<evidence type="ECO:0000256" key="6">
    <source>
        <dbReference type="ARBA" id="ARBA00048868"/>
    </source>
</evidence>
<protein>
    <recommendedName>
        <fullName evidence="3 9">Glutamate decarboxylase</fullName>
        <ecNumber evidence="3 9">4.1.1.15</ecNumber>
    </recommendedName>
</protein>
<comment type="cofactor">
    <cofactor evidence="1 7 8">
        <name>pyridoxal 5'-phosphate</name>
        <dbReference type="ChEBI" id="CHEBI:597326"/>
    </cofactor>
</comment>
<organism evidence="11 12">
    <name type="scientific">Apiotrichum porosum</name>
    <dbReference type="NCBI Taxonomy" id="105984"/>
    <lineage>
        <taxon>Eukaryota</taxon>
        <taxon>Fungi</taxon>
        <taxon>Dikarya</taxon>
        <taxon>Basidiomycota</taxon>
        <taxon>Agaricomycotina</taxon>
        <taxon>Tremellomycetes</taxon>
        <taxon>Trichosporonales</taxon>
        <taxon>Trichosporonaceae</taxon>
        <taxon>Apiotrichum</taxon>
    </lineage>
</organism>
<dbReference type="GO" id="GO:0004351">
    <property type="term" value="F:glutamate decarboxylase activity"/>
    <property type="evidence" value="ECO:0007669"/>
    <property type="project" value="UniProtKB-EC"/>
</dbReference>
<dbReference type="OrthoDB" id="5152799at2759"/>
<dbReference type="GO" id="GO:0006538">
    <property type="term" value="P:L-glutamate catabolic process"/>
    <property type="evidence" value="ECO:0007669"/>
    <property type="project" value="TreeGrafter"/>
</dbReference>
<dbReference type="InterPro" id="IPR010107">
    <property type="entry name" value="Glutamate_decarboxylase"/>
</dbReference>
<evidence type="ECO:0000313" key="12">
    <source>
        <dbReference type="Proteomes" id="UP000279236"/>
    </source>
</evidence>
<evidence type="ECO:0000313" key="11">
    <source>
        <dbReference type="EMBL" id="RSH79848.1"/>
    </source>
</evidence>
<evidence type="ECO:0000256" key="8">
    <source>
        <dbReference type="RuleBase" id="RU000382"/>
    </source>
</evidence>
<evidence type="ECO:0000256" key="1">
    <source>
        <dbReference type="ARBA" id="ARBA00001933"/>
    </source>
</evidence>
<dbReference type="Gene3D" id="4.10.280.50">
    <property type="match status" value="1"/>
</dbReference>
<dbReference type="EC" id="4.1.1.15" evidence="3 9"/>
<gene>
    <name evidence="11" type="ORF">EHS24_009510</name>
</gene>
<evidence type="ECO:0000256" key="4">
    <source>
        <dbReference type="ARBA" id="ARBA00022898"/>
    </source>
</evidence>
<keyword evidence="12" id="KW-1185">Reference proteome</keyword>
<evidence type="ECO:0000256" key="10">
    <source>
        <dbReference type="SAM" id="MobiDB-lite"/>
    </source>
</evidence>
<evidence type="ECO:0000256" key="5">
    <source>
        <dbReference type="ARBA" id="ARBA00023239"/>
    </source>
</evidence>
<dbReference type="PANTHER" id="PTHR43321">
    <property type="entry name" value="GLUTAMATE DECARBOXYLASE"/>
    <property type="match status" value="1"/>
</dbReference>
<dbReference type="InterPro" id="IPR002129">
    <property type="entry name" value="PyrdxlP-dep_de-COase"/>
</dbReference>
<comment type="caution">
    <text evidence="11">The sequence shown here is derived from an EMBL/GenBank/DDBJ whole genome shotgun (WGS) entry which is preliminary data.</text>
</comment>
<dbReference type="GO" id="GO:0030170">
    <property type="term" value="F:pyridoxal phosphate binding"/>
    <property type="evidence" value="ECO:0007669"/>
    <property type="project" value="InterPro"/>
</dbReference>
<dbReference type="GO" id="GO:0005829">
    <property type="term" value="C:cytosol"/>
    <property type="evidence" value="ECO:0007669"/>
    <property type="project" value="TreeGrafter"/>
</dbReference>
<dbReference type="AlphaFoldDB" id="A0A427XLZ6"/>
<dbReference type="FunFam" id="3.40.640.10:FF:000017">
    <property type="entry name" value="Glutamate decarboxylase"/>
    <property type="match status" value="1"/>
</dbReference>